<dbReference type="Pfam" id="PF04093">
    <property type="entry name" value="MreD"/>
    <property type="match status" value="1"/>
</dbReference>
<keyword evidence="6 8" id="KW-1133">Transmembrane helix</keyword>
<comment type="subcellular location">
    <subcellularLocation>
        <location evidence="1">Cell membrane</location>
        <topology evidence="1">Multi-pass membrane protein</topology>
    </subcellularLocation>
</comment>
<dbReference type="OrthoDB" id="9796616at2"/>
<dbReference type="STRING" id="86416.Clopa_2156"/>
<dbReference type="InterPro" id="IPR017225">
    <property type="entry name" value="Cell_shape_determin_MreD_prd"/>
</dbReference>
<dbReference type="GO" id="GO:0008360">
    <property type="term" value="P:regulation of cell shape"/>
    <property type="evidence" value="ECO:0007669"/>
    <property type="project" value="UniProtKB-KW"/>
</dbReference>
<dbReference type="PATRIC" id="fig|86416.3.peg.2131"/>
<dbReference type="RefSeq" id="WP_015615341.1">
    <property type="nucleotide sequence ID" value="NC_021182.1"/>
</dbReference>
<evidence type="ECO:0000256" key="4">
    <source>
        <dbReference type="ARBA" id="ARBA00022692"/>
    </source>
</evidence>
<evidence type="ECO:0000256" key="7">
    <source>
        <dbReference type="ARBA" id="ARBA00023136"/>
    </source>
</evidence>
<dbReference type="HOGENOM" id="CLU_132534_2_0_9"/>
<feature type="transmembrane region" description="Helical" evidence="8">
    <location>
        <begin position="127"/>
        <end position="145"/>
    </location>
</feature>
<evidence type="ECO:0000256" key="2">
    <source>
        <dbReference type="ARBA" id="ARBA00007776"/>
    </source>
</evidence>
<evidence type="ECO:0000256" key="8">
    <source>
        <dbReference type="SAM" id="Phobius"/>
    </source>
</evidence>
<feature type="transmembrane region" description="Helical" evidence="8">
    <location>
        <begin position="97"/>
        <end position="120"/>
    </location>
</feature>
<accession>R4K949</accession>
<proteinExistence type="inferred from homology"/>
<dbReference type="PIRSF" id="PIRSF037497">
    <property type="entry name" value="MreD_Clostridium/Treponema_prd"/>
    <property type="match status" value="1"/>
</dbReference>
<evidence type="ECO:0000256" key="1">
    <source>
        <dbReference type="ARBA" id="ARBA00004651"/>
    </source>
</evidence>
<dbReference type="GO" id="GO:0005886">
    <property type="term" value="C:plasma membrane"/>
    <property type="evidence" value="ECO:0007669"/>
    <property type="project" value="UniProtKB-SubCell"/>
</dbReference>
<dbReference type="EMBL" id="CP003261">
    <property type="protein sequence ID" value="AGK97034.1"/>
    <property type="molecule type" value="Genomic_DNA"/>
</dbReference>
<keyword evidence="4 8" id="KW-0812">Transmembrane</keyword>
<sequence length="163" mass="18780">MKKVLILIILIFGLTIVDNAIMPFAAVYGYYPSLLLIFALSYSIINDRWSAMVIGIITGALQDIFFLNTFGINTLLNMLLCVLAGEIGRNLFKEKKLMPVCAIFALTLLKGILIWVILYMLHIQMNVYNAIFVAVYSFFIAIFMYKCIFNLCKKDYMIRNWKF</sequence>
<dbReference type="KEGG" id="cpas:Clopa_2156"/>
<evidence type="ECO:0000256" key="5">
    <source>
        <dbReference type="ARBA" id="ARBA00022960"/>
    </source>
</evidence>
<reference evidence="9 10" key="1">
    <citation type="submission" date="2012-01" db="EMBL/GenBank/DDBJ databases">
        <title>Complete sequence of chromosome of Clostridium pasteurianum BC1.</title>
        <authorList>
            <consortium name="US DOE Joint Genome Institute"/>
            <person name="Lucas S."/>
            <person name="Han J."/>
            <person name="Lapidus A."/>
            <person name="Cheng J.-F."/>
            <person name="Goodwin L."/>
            <person name="Pitluck S."/>
            <person name="Peters L."/>
            <person name="Mikhailova N."/>
            <person name="Teshima H."/>
            <person name="Detter J.C."/>
            <person name="Han C."/>
            <person name="Tapia R."/>
            <person name="Land M."/>
            <person name="Hauser L."/>
            <person name="Kyrpides N."/>
            <person name="Ivanova N."/>
            <person name="Pagani I."/>
            <person name="Dunn J."/>
            <person name="Taghavi S."/>
            <person name="Francis A."/>
            <person name="van der Lelie D."/>
            <person name="Woyke T."/>
        </authorList>
    </citation>
    <scope>NUCLEOTIDE SEQUENCE [LARGE SCALE GENOMIC DNA]</scope>
    <source>
        <strain evidence="9 10">BC1</strain>
    </source>
</reference>
<dbReference type="AlphaFoldDB" id="R4K949"/>
<evidence type="ECO:0000313" key="10">
    <source>
        <dbReference type="Proteomes" id="UP000013523"/>
    </source>
</evidence>
<keyword evidence="5" id="KW-0133">Cell shape</keyword>
<dbReference type="Proteomes" id="UP000013523">
    <property type="component" value="Chromosome"/>
</dbReference>
<keyword evidence="10" id="KW-1185">Reference proteome</keyword>
<protein>
    <submittedName>
        <fullName evidence="9">Rod shape-determining protein MreD</fullName>
    </submittedName>
</protein>
<name>R4K949_CLOPA</name>
<keyword evidence="3" id="KW-1003">Cell membrane</keyword>
<dbReference type="NCBIfam" id="TIGR03426">
    <property type="entry name" value="shape_MreD"/>
    <property type="match status" value="1"/>
</dbReference>
<evidence type="ECO:0000313" key="9">
    <source>
        <dbReference type="EMBL" id="AGK97034.1"/>
    </source>
</evidence>
<comment type="similarity">
    <text evidence="2">Belongs to the MreD family.</text>
</comment>
<evidence type="ECO:0000256" key="6">
    <source>
        <dbReference type="ARBA" id="ARBA00022989"/>
    </source>
</evidence>
<dbReference type="eggNOG" id="COG2891">
    <property type="taxonomic scope" value="Bacteria"/>
</dbReference>
<feature type="transmembrane region" description="Helical" evidence="8">
    <location>
        <begin position="65"/>
        <end position="85"/>
    </location>
</feature>
<evidence type="ECO:0000256" key="3">
    <source>
        <dbReference type="ARBA" id="ARBA00022475"/>
    </source>
</evidence>
<organism evidence="9 10">
    <name type="scientific">Clostridium pasteurianum BC1</name>
    <dbReference type="NCBI Taxonomy" id="86416"/>
    <lineage>
        <taxon>Bacteria</taxon>
        <taxon>Bacillati</taxon>
        <taxon>Bacillota</taxon>
        <taxon>Clostridia</taxon>
        <taxon>Eubacteriales</taxon>
        <taxon>Clostridiaceae</taxon>
        <taxon>Clostridium</taxon>
    </lineage>
</organism>
<gene>
    <name evidence="9" type="ORF">Clopa_2156</name>
</gene>
<dbReference type="InterPro" id="IPR007227">
    <property type="entry name" value="Cell_shape_determining_MreD"/>
</dbReference>
<keyword evidence="7 8" id="KW-0472">Membrane</keyword>